<evidence type="ECO:0000256" key="1">
    <source>
        <dbReference type="ARBA" id="ARBA00004245"/>
    </source>
</evidence>
<proteinExistence type="inferred from homology"/>
<dbReference type="CDD" id="cd23649">
    <property type="entry name" value="Khc_CBD_cc"/>
    <property type="match status" value="1"/>
</dbReference>
<dbReference type="Proteomes" id="UP000822476">
    <property type="component" value="Unassembled WGS sequence"/>
</dbReference>
<evidence type="ECO:0000256" key="2">
    <source>
        <dbReference type="ARBA" id="ARBA00022490"/>
    </source>
</evidence>
<gene>
    <name evidence="13" type="ORF">EG68_06181</name>
</gene>
<organism evidence="13 14">
    <name type="scientific">Paragonimus skrjabini miyazakii</name>
    <dbReference type="NCBI Taxonomy" id="59628"/>
    <lineage>
        <taxon>Eukaryota</taxon>
        <taxon>Metazoa</taxon>
        <taxon>Spiralia</taxon>
        <taxon>Lophotrochozoa</taxon>
        <taxon>Platyhelminthes</taxon>
        <taxon>Trematoda</taxon>
        <taxon>Digenea</taxon>
        <taxon>Plagiorchiida</taxon>
        <taxon>Troglotremata</taxon>
        <taxon>Troglotrematidae</taxon>
        <taxon>Paragonimus</taxon>
    </lineage>
</organism>
<evidence type="ECO:0000313" key="13">
    <source>
        <dbReference type="EMBL" id="KAF7256989.1"/>
    </source>
</evidence>
<evidence type="ECO:0000256" key="10">
    <source>
        <dbReference type="RuleBase" id="RU000394"/>
    </source>
</evidence>
<protein>
    <recommendedName>
        <fullName evidence="10">Kinesin-like protein</fullName>
    </recommendedName>
</protein>
<reference evidence="13" key="1">
    <citation type="submission" date="2019-07" db="EMBL/GenBank/DDBJ databases">
        <title>Annotation for the trematode Paragonimus miyazaki's.</title>
        <authorList>
            <person name="Choi Y.-J."/>
        </authorList>
    </citation>
    <scope>NUCLEOTIDE SEQUENCE</scope>
    <source>
        <strain evidence="13">Japan</strain>
    </source>
</reference>
<dbReference type="Gene3D" id="3.40.850.10">
    <property type="entry name" value="Kinesin motor domain"/>
    <property type="match status" value="1"/>
</dbReference>
<name>A0A8S9YPY1_9TREM</name>
<dbReference type="PROSITE" id="PS50067">
    <property type="entry name" value="KINESIN_MOTOR_2"/>
    <property type="match status" value="1"/>
</dbReference>
<keyword evidence="3 10" id="KW-0493">Microtubule</keyword>
<evidence type="ECO:0000256" key="6">
    <source>
        <dbReference type="ARBA" id="ARBA00023054"/>
    </source>
</evidence>
<dbReference type="SUPFAM" id="SSF52540">
    <property type="entry name" value="P-loop containing nucleoside triphosphate hydrolases"/>
    <property type="match status" value="1"/>
</dbReference>
<dbReference type="PANTHER" id="PTHR47968:SF36">
    <property type="entry name" value="KINESIN HEAVY CHAIN ISOFORM X1"/>
    <property type="match status" value="1"/>
</dbReference>
<evidence type="ECO:0000256" key="11">
    <source>
        <dbReference type="SAM" id="Coils"/>
    </source>
</evidence>
<dbReference type="GO" id="GO:0008017">
    <property type="term" value="F:microtubule binding"/>
    <property type="evidence" value="ECO:0007669"/>
    <property type="project" value="InterPro"/>
</dbReference>
<keyword evidence="2" id="KW-0963">Cytoplasm</keyword>
<evidence type="ECO:0000259" key="12">
    <source>
        <dbReference type="PROSITE" id="PS50067"/>
    </source>
</evidence>
<dbReference type="GO" id="GO:0007018">
    <property type="term" value="P:microtubule-based movement"/>
    <property type="evidence" value="ECO:0007669"/>
    <property type="project" value="InterPro"/>
</dbReference>
<evidence type="ECO:0000256" key="7">
    <source>
        <dbReference type="ARBA" id="ARBA00023175"/>
    </source>
</evidence>
<comment type="caution">
    <text evidence="9">Lacks conserved residue(s) required for the propagation of feature annotation.</text>
</comment>
<dbReference type="InterPro" id="IPR027417">
    <property type="entry name" value="P-loop_NTPase"/>
</dbReference>
<feature type="coiled-coil region" evidence="11">
    <location>
        <begin position="712"/>
        <end position="778"/>
    </location>
</feature>
<evidence type="ECO:0000256" key="8">
    <source>
        <dbReference type="ARBA" id="ARBA00023212"/>
    </source>
</evidence>
<dbReference type="SMART" id="SM00129">
    <property type="entry name" value="KISc"/>
    <property type="match status" value="1"/>
</dbReference>
<dbReference type="PRINTS" id="PR00380">
    <property type="entry name" value="KINESINHEAVY"/>
</dbReference>
<dbReference type="InterPro" id="IPR036961">
    <property type="entry name" value="Kinesin_motor_dom_sf"/>
</dbReference>
<sequence length="804" mass="91769">MFRKSVLRTYFQGAYICSPISDMNEHSSRSHSIFRICIQQNNRDTGKQLIGSLYLVDLAGSEKVSRSGAEGSTLDEAKNINKSLSTLGNVINALVEGNTHIPYRDSKLTRILQQSLGGNSKTIIIIAASPAASNEVETKSTLVFGVRAKTIKNQVVPNAQLTAEEWRRLYERELDRCKQLYSVMTNLDTEIRRWRNGEVVAKEQWFTEDCYGRVFNEMKTEMSDPRASLSGNDLIMSGVPTYLPETVASITASDGPLTDTAKVKVRRPQNLELVEDAKVAELFRMLDEKDDEVNKQCQLVAKLENQLAQTREDYTRVNHENDKLQTLLEKAQRDADVRRSEVKDVLQALEELAVTYDEKNTECKKVAKDLEEMTTEMAKLKEQLELHETGEEELKANISTLREKLRDLIYGLNLELVEVGTRLSNVFSHTRPDNSGSVEEQAAVLKLYVLQIKTELQSLLKFSRSNTSEGPLNQVCFAAGISTPINLSPVSEDFGEIQRDFERKIKELQTLLVEAEKTIKRKQDNNTQLEADLRMLNKELLQQRTNTQLLTELRQINGMSDQLFDRVHSTVERSATHIQEQLNRAKGDMESAVNLADKLREENIVLKFQLERFVNEVDILRKRLDGTEPERNGSATAAKEQAKNELKSMEDTVMHELGVLNSLRRVFISDLKNRIKKNAAKETSILEDEPIESQSVGTALQRERIAFLRSSLDNLTKVHKQLVRDNADLRCDIPKLEKRVKASMERIKDLEVALRESKEQMIRDKRRYHQELERIKEVNWTRGNARLRTNIVKPIRAGQSKNTN</sequence>
<feature type="coiled-coil region" evidence="11">
    <location>
        <begin position="286"/>
        <end position="404"/>
    </location>
</feature>
<evidence type="ECO:0000313" key="14">
    <source>
        <dbReference type="Proteomes" id="UP000822476"/>
    </source>
</evidence>
<dbReference type="InterPro" id="IPR027640">
    <property type="entry name" value="Kinesin-like_fam"/>
</dbReference>
<dbReference type="InterPro" id="IPR059182">
    <property type="entry name" value="Khc_C"/>
</dbReference>
<comment type="subcellular location">
    <subcellularLocation>
        <location evidence="1">Cytoplasm</location>
        <location evidence="1">Cytoskeleton</location>
    </subcellularLocation>
</comment>
<dbReference type="InterPro" id="IPR001752">
    <property type="entry name" value="Kinesin_motor_dom"/>
</dbReference>
<dbReference type="Pfam" id="PF00225">
    <property type="entry name" value="Kinesin"/>
    <property type="match status" value="1"/>
</dbReference>
<feature type="coiled-coil region" evidence="11">
    <location>
        <begin position="498"/>
        <end position="546"/>
    </location>
</feature>
<dbReference type="OrthoDB" id="3176171at2759"/>
<dbReference type="InterPro" id="IPR019821">
    <property type="entry name" value="Kinesin_motor_CS"/>
</dbReference>
<evidence type="ECO:0000256" key="5">
    <source>
        <dbReference type="ARBA" id="ARBA00022840"/>
    </source>
</evidence>
<keyword evidence="6 11" id="KW-0175">Coiled coil</keyword>
<evidence type="ECO:0000256" key="4">
    <source>
        <dbReference type="ARBA" id="ARBA00022741"/>
    </source>
</evidence>
<keyword evidence="8" id="KW-0206">Cytoskeleton</keyword>
<keyword evidence="5 10" id="KW-0067">ATP-binding</keyword>
<dbReference type="PROSITE" id="PS00411">
    <property type="entry name" value="KINESIN_MOTOR_1"/>
    <property type="match status" value="1"/>
</dbReference>
<dbReference type="AlphaFoldDB" id="A0A8S9YPY1"/>
<comment type="similarity">
    <text evidence="9 10">Belongs to the TRAFAC class myosin-kinesin ATPase superfamily. Kinesin family.</text>
</comment>
<dbReference type="GO" id="GO:0005524">
    <property type="term" value="F:ATP binding"/>
    <property type="evidence" value="ECO:0007669"/>
    <property type="project" value="UniProtKB-KW"/>
</dbReference>
<evidence type="ECO:0000256" key="9">
    <source>
        <dbReference type="PROSITE-ProRule" id="PRU00283"/>
    </source>
</evidence>
<dbReference type="GO" id="GO:0003777">
    <property type="term" value="F:microtubule motor activity"/>
    <property type="evidence" value="ECO:0007669"/>
    <property type="project" value="InterPro"/>
</dbReference>
<dbReference type="GO" id="GO:0005874">
    <property type="term" value="C:microtubule"/>
    <property type="evidence" value="ECO:0007669"/>
    <property type="project" value="UniProtKB-KW"/>
</dbReference>
<keyword evidence="14" id="KW-1185">Reference proteome</keyword>
<keyword evidence="4 10" id="KW-0547">Nucleotide-binding</keyword>
<accession>A0A8S9YPY1</accession>
<dbReference type="EMBL" id="JTDE01002713">
    <property type="protein sequence ID" value="KAF7256989.1"/>
    <property type="molecule type" value="Genomic_DNA"/>
</dbReference>
<comment type="caution">
    <text evidence="13">The sequence shown here is derived from an EMBL/GenBank/DDBJ whole genome shotgun (WGS) entry which is preliminary data.</text>
</comment>
<keyword evidence="7 10" id="KW-0505">Motor protein</keyword>
<feature type="domain" description="Kinesin motor" evidence="12">
    <location>
        <begin position="1"/>
        <end position="151"/>
    </location>
</feature>
<dbReference type="PANTHER" id="PTHR47968">
    <property type="entry name" value="CENTROMERE PROTEIN E"/>
    <property type="match status" value="1"/>
</dbReference>
<evidence type="ECO:0000256" key="3">
    <source>
        <dbReference type="ARBA" id="ARBA00022701"/>
    </source>
</evidence>